<proteinExistence type="predicted"/>
<evidence type="ECO:0000313" key="1">
    <source>
        <dbReference type="EMBL" id="JAP59899.1"/>
    </source>
</evidence>
<protein>
    <submittedName>
        <fullName evidence="1">Uncharacterized protein</fullName>
    </submittedName>
</protein>
<name>A0A0V0J275_SCHSO</name>
<reference evidence="1" key="1">
    <citation type="submission" date="2016-01" db="EMBL/GenBank/DDBJ databases">
        <title>Reference transcriptome for the parasite Schistocephalus solidus: insights into the molecular evolution of parasitism.</title>
        <authorList>
            <person name="Hebert F.O."/>
            <person name="Grambauer S."/>
            <person name="Barber I."/>
            <person name="Landry C.R."/>
            <person name="Aubin-Horth N."/>
        </authorList>
    </citation>
    <scope>NUCLEOTIDE SEQUENCE</scope>
</reference>
<sequence length="113" mass="13018">MSCDLRIGVILPHCCRVFDDLRPKQSLGFSDAVALSATTPDPITNSRCLLPQKLVLWSHYMTPNGGLRYVSDSNSKWREKATEGLRYVFDVWNRTPIFRFSFFFIRPVCACIR</sequence>
<dbReference type="AlphaFoldDB" id="A0A0V0J275"/>
<organism evidence="1">
    <name type="scientific">Schistocephalus solidus</name>
    <name type="common">Tapeworm</name>
    <dbReference type="NCBI Taxonomy" id="70667"/>
    <lineage>
        <taxon>Eukaryota</taxon>
        <taxon>Metazoa</taxon>
        <taxon>Spiralia</taxon>
        <taxon>Lophotrochozoa</taxon>
        <taxon>Platyhelminthes</taxon>
        <taxon>Cestoda</taxon>
        <taxon>Eucestoda</taxon>
        <taxon>Diphyllobothriidea</taxon>
        <taxon>Diphyllobothriidae</taxon>
        <taxon>Schistocephalus</taxon>
    </lineage>
</organism>
<dbReference type="EMBL" id="GEEE01003326">
    <property type="protein sequence ID" value="JAP59899.1"/>
    <property type="molecule type" value="Transcribed_RNA"/>
</dbReference>
<gene>
    <name evidence="1" type="ORF">TR161672</name>
</gene>
<accession>A0A0V0J275</accession>